<evidence type="ECO:0000313" key="3">
    <source>
        <dbReference type="Proteomes" id="UP000076587"/>
    </source>
</evidence>
<dbReference type="SUPFAM" id="SSF55729">
    <property type="entry name" value="Acyl-CoA N-acyltransferases (Nat)"/>
    <property type="match status" value="1"/>
</dbReference>
<organism evidence="2 3">
    <name type="scientific">Pseudoalteromonas luteoviolacea NCIMB 1942</name>
    <dbReference type="NCBI Taxonomy" id="1365253"/>
    <lineage>
        <taxon>Bacteria</taxon>
        <taxon>Pseudomonadati</taxon>
        <taxon>Pseudomonadota</taxon>
        <taxon>Gammaproteobacteria</taxon>
        <taxon>Alteromonadales</taxon>
        <taxon>Pseudoalteromonadaceae</taxon>
        <taxon>Pseudoalteromonas</taxon>
    </lineage>
</organism>
<sequence length="170" mass="19282">MIQIASIETERLRLVAPSTACLDAYLQFYTDGEASKMYGGPIEPAQVLARLKADLGSWYLHGFGVWVVQEKATGKYIGTCGFWQGYNWPTELTWWLLPQTRGLGYAKEASIAAINYAYDKLEFVQVRTYMNDENDAARKLVERLGGTKTDRMLFPDGLYRDIYTLKKVSA</sequence>
<dbReference type="AlphaFoldDB" id="A0A167A414"/>
<dbReference type="EMBL" id="AUXT01000183">
    <property type="protein sequence ID" value="KZN44960.1"/>
    <property type="molecule type" value="Genomic_DNA"/>
</dbReference>
<dbReference type="PROSITE" id="PS51186">
    <property type="entry name" value="GNAT"/>
    <property type="match status" value="1"/>
</dbReference>
<dbReference type="GO" id="GO:0016747">
    <property type="term" value="F:acyltransferase activity, transferring groups other than amino-acyl groups"/>
    <property type="evidence" value="ECO:0007669"/>
    <property type="project" value="InterPro"/>
</dbReference>
<dbReference type="PATRIC" id="fig|1365253.3.peg.3732"/>
<dbReference type="InterPro" id="IPR016181">
    <property type="entry name" value="Acyl_CoA_acyltransferase"/>
</dbReference>
<protein>
    <recommendedName>
        <fullName evidence="1">N-acetyltransferase domain-containing protein</fullName>
    </recommendedName>
</protein>
<dbReference type="RefSeq" id="WP_063378161.1">
    <property type="nucleotide sequence ID" value="NZ_AUXT01000183.1"/>
</dbReference>
<gene>
    <name evidence="2" type="ORF">N482_02875</name>
</gene>
<feature type="domain" description="N-acetyltransferase" evidence="1">
    <location>
        <begin position="10"/>
        <end position="166"/>
    </location>
</feature>
<dbReference type="Gene3D" id="3.40.630.30">
    <property type="match status" value="1"/>
</dbReference>
<dbReference type="InterPro" id="IPR051531">
    <property type="entry name" value="N-acetyltransferase"/>
</dbReference>
<reference evidence="2 3" key="1">
    <citation type="submission" date="2013-07" db="EMBL/GenBank/DDBJ databases">
        <title>Comparative Genomic and Metabolomic Analysis of Twelve Strains of Pseudoalteromonas luteoviolacea.</title>
        <authorList>
            <person name="Vynne N.G."/>
            <person name="Mansson M."/>
            <person name="Gram L."/>
        </authorList>
    </citation>
    <scope>NUCLEOTIDE SEQUENCE [LARGE SCALE GENOMIC DNA]</scope>
    <source>
        <strain evidence="2 3">NCIMB 1942</strain>
    </source>
</reference>
<evidence type="ECO:0000259" key="1">
    <source>
        <dbReference type="PROSITE" id="PS51186"/>
    </source>
</evidence>
<evidence type="ECO:0000313" key="2">
    <source>
        <dbReference type="EMBL" id="KZN44960.1"/>
    </source>
</evidence>
<name>A0A167A414_9GAMM</name>
<dbReference type="Proteomes" id="UP000076587">
    <property type="component" value="Unassembled WGS sequence"/>
</dbReference>
<dbReference type="Pfam" id="PF13302">
    <property type="entry name" value="Acetyltransf_3"/>
    <property type="match status" value="1"/>
</dbReference>
<dbReference type="InterPro" id="IPR000182">
    <property type="entry name" value="GNAT_dom"/>
</dbReference>
<comment type="caution">
    <text evidence="2">The sequence shown here is derived from an EMBL/GenBank/DDBJ whole genome shotgun (WGS) entry which is preliminary data.</text>
</comment>
<dbReference type="OrthoDB" id="9801656at2"/>
<dbReference type="PANTHER" id="PTHR43792">
    <property type="entry name" value="GNAT FAMILY, PUTATIVE (AFU_ORTHOLOGUE AFUA_3G00765)-RELATED-RELATED"/>
    <property type="match status" value="1"/>
</dbReference>
<accession>A0A167A414</accession>
<proteinExistence type="predicted"/>
<dbReference type="PANTHER" id="PTHR43792:SF1">
    <property type="entry name" value="N-ACETYLTRANSFERASE DOMAIN-CONTAINING PROTEIN"/>
    <property type="match status" value="1"/>
</dbReference>